<dbReference type="InterPro" id="IPR050109">
    <property type="entry name" value="HTH-type_TetR-like_transc_reg"/>
</dbReference>
<gene>
    <name evidence="5" type="ORF">FF100_03365</name>
</gene>
<evidence type="ECO:0000256" key="2">
    <source>
        <dbReference type="PROSITE-ProRule" id="PRU00335"/>
    </source>
</evidence>
<dbReference type="Proteomes" id="UP000305267">
    <property type="component" value="Unassembled WGS sequence"/>
</dbReference>
<dbReference type="AlphaFoldDB" id="A0A5C4LR67"/>
<dbReference type="PRINTS" id="PR00455">
    <property type="entry name" value="HTHTETR"/>
</dbReference>
<dbReference type="PANTHER" id="PTHR30055:SF200">
    <property type="entry name" value="HTH-TYPE TRANSCRIPTIONAL REPRESSOR BDCR"/>
    <property type="match status" value="1"/>
</dbReference>
<evidence type="ECO:0000256" key="3">
    <source>
        <dbReference type="SAM" id="MobiDB-lite"/>
    </source>
</evidence>
<feature type="region of interest" description="Disordered" evidence="3">
    <location>
        <begin position="1"/>
        <end position="29"/>
    </location>
</feature>
<accession>A0A5C4LR67</accession>
<evidence type="ECO:0000313" key="6">
    <source>
        <dbReference type="Proteomes" id="UP000305267"/>
    </source>
</evidence>
<dbReference type="PANTHER" id="PTHR30055">
    <property type="entry name" value="HTH-TYPE TRANSCRIPTIONAL REGULATOR RUTR"/>
    <property type="match status" value="1"/>
</dbReference>
<dbReference type="Pfam" id="PF00440">
    <property type="entry name" value="TetR_N"/>
    <property type="match status" value="1"/>
</dbReference>
<dbReference type="SUPFAM" id="SSF46689">
    <property type="entry name" value="Homeodomain-like"/>
    <property type="match status" value="1"/>
</dbReference>
<name>A0A5C4LR67_9HYPH</name>
<dbReference type="InterPro" id="IPR009057">
    <property type="entry name" value="Homeodomain-like_sf"/>
</dbReference>
<organism evidence="5 6">
    <name type="scientific">Methylobacterium terricola</name>
    <dbReference type="NCBI Taxonomy" id="2583531"/>
    <lineage>
        <taxon>Bacteria</taxon>
        <taxon>Pseudomonadati</taxon>
        <taxon>Pseudomonadota</taxon>
        <taxon>Alphaproteobacteria</taxon>
        <taxon>Hyphomicrobiales</taxon>
        <taxon>Methylobacteriaceae</taxon>
        <taxon>Methylobacterium</taxon>
    </lineage>
</organism>
<sequence>MTRDPGKDGIERNEVRRLDDEMLHPTPPEWRIRSTARVVIEADSATRTVSTGPQRPVSRGKARPRCGANRSVTCQRRRNWMKRSPSGREQGPSSPRARDKVFAVATDRFYREGIRSVGVESIVKDAGVTKISLYRNFPSKDDLVLAYLQDLPIYKSGVGVSSSTGMRRSTSMTIRIRNCGPS</sequence>
<dbReference type="GO" id="GO:0000976">
    <property type="term" value="F:transcription cis-regulatory region binding"/>
    <property type="evidence" value="ECO:0007669"/>
    <property type="project" value="TreeGrafter"/>
</dbReference>
<dbReference type="InterPro" id="IPR001647">
    <property type="entry name" value="HTH_TetR"/>
</dbReference>
<comment type="caution">
    <text evidence="5">The sequence shown here is derived from an EMBL/GenBank/DDBJ whole genome shotgun (WGS) entry which is preliminary data.</text>
</comment>
<dbReference type="OrthoDB" id="9787680at2"/>
<evidence type="ECO:0000256" key="1">
    <source>
        <dbReference type="ARBA" id="ARBA00023125"/>
    </source>
</evidence>
<dbReference type="GO" id="GO:0003700">
    <property type="term" value="F:DNA-binding transcription factor activity"/>
    <property type="evidence" value="ECO:0007669"/>
    <property type="project" value="TreeGrafter"/>
</dbReference>
<dbReference type="EMBL" id="VDDA01000001">
    <property type="protein sequence ID" value="TNC16306.1"/>
    <property type="molecule type" value="Genomic_DNA"/>
</dbReference>
<protein>
    <submittedName>
        <fullName evidence="5">TetR/AcrR family transcriptional regulator</fullName>
    </submittedName>
</protein>
<feature type="region of interest" description="Disordered" evidence="3">
    <location>
        <begin position="43"/>
        <end position="99"/>
    </location>
</feature>
<evidence type="ECO:0000259" key="4">
    <source>
        <dbReference type="PROSITE" id="PS50977"/>
    </source>
</evidence>
<dbReference type="PROSITE" id="PS50977">
    <property type="entry name" value="HTH_TETR_2"/>
    <property type="match status" value="1"/>
</dbReference>
<keyword evidence="6" id="KW-1185">Reference proteome</keyword>
<dbReference type="Gene3D" id="1.10.357.10">
    <property type="entry name" value="Tetracycline Repressor, domain 2"/>
    <property type="match status" value="1"/>
</dbReference>
<feature type="DNA-binding region" description="H-T-H motif" evidence="2">
    <location>
        <begin position="118"/>
        <end position="137"/>
    </location>
</feature>
<feature type="domain" description="HTH tetR-type" evidence="4">
    <location>
        <begin position="95"/>
        <end position="155"/>
    </location>
</feature>
<evidence type="ECO:0000313" key="5">
    <source>
        <dbReference type="EMBL" id="TNC16306.1"/>
    </source>
</evidence>
<reference evidence="5 6" key="1">
    <citation type="submission" date="2019-06" db="EMBL/GenBank/DDBJ databases">
        <title>Genome of Methylobacterium sp. 17Sr1-39.</title>
        <authorList>
            <person name="Seo T."/>
        </authorList>
    </citation>
    <scope>NUCLEOTIDE SEQUENCE [LARGE SCALE GENOMIC DNA]</scope>
    <source>
        <strain evidence="5 6">17Sr1-39</strain>
    </source>
</reference>
<proteinExistence type="predicted"/>
<feature type="compositionally biased region" description="Basic and acidic residues" evidence="3">
    <location>
        <begin position="1"/>
        <end position="23"/>
    </location>
</feature>
<keyword evidence="1 2" id="KW-0238">DNA-binding</keyword>